<proteinExistence type="predicted"/>
<dbReference type="Gene3D" id="3.30.1180.10">
    <property type="match status" value="1"/>
</dbReference>
<protein>
    <submittedName>
        <fullName evidence="3">DegV family protein</fullName>
    </submittedName>
</protein>
<reference evidence="3 4" key="1">
    <citation type="submission" date="2020-04" db="EMBL/GenBank/DDBJ databases">
        <title>MicrobeNet Type strains.</title>
        <authorList>
            <person name="Nicholson A.C."/>
        </authorList>
    </citation>
    <scope>NUCLEOTIDE SEQUENCE [LARGE SCALE GENOMIC DNA]</scope>
    <source>
        <strain evidence="3 4">CCUG 54536</strain>
    </source>
</reference>
<sequence length="295" mass="31809">MSKIAIISDSASTIPTTLRNRYHIFQVNDPIIFGDEVYKETVDIQGLGALVKMMKEKKMVASTSQPAPGDWEQALNDAKAAGYDAALIVPISSGLSGAFQTAQAVAASYDGMADVRAWDSKFAVMGSGMQAVMAAVMAEKGQSLDDIWSALTALRETFDVRFVVNDISHLQRTGRLSRGAALVGGLLNIKPILSMDVQDEGKIGAVGKARKMSGALKEIKAALDHYLTQVDYPVRAVVVDGNDPKLGDKWLKDLQNDYPTVKFERGEIGAYIGVHTGDGAMGVLWARDWETLIGE</sequence>
<dbReference type="InterPro" id="IPR050270">
    <property type="entry name" value="DegV_domain_contain"/>
</dbReference>
<evidence type="ECO:0000256" key="1">
    <source>
        <dbReference type="ARBA" id="ARBA00003238"/>
    </source>
</evidence>
<accession>A0A846ZFM9</accession>
<organism evidence="3 4">
    <name type="scientific">Leuconostoc holzapfelii</name>
    <dbReference type="NCBI Taxonomy" id="434464"/>
    <lineage>
        <taxon>Bacteria</taxon>
        <taxon>Bacillati</taxon>
        <taxon>Bacillota</taxon>
        <taxon>Bacilli</taxon>
        <taxon>Lactobacillales</taxon>
        <taxon>Lactobacillaceae</taxon>
        <taxon>Leuconostoc</taxon>
    </lineage>
</organism>
<dbReference type="RefSeq" id="WP_168677526.1">
    <property type="nucleotide sequence ID" value="NZ_BPKV01000009.1"/>
</dbReference>
<dbReference type="SUPFAM" id="SSF82549">
    <property type="entry name" value="DAK1/DegV-like"/>
    <property type="match status" value="1"/>
</dbReference>
<dbReference type="EMBL" id="JAAXPO010000008">
    <property type="protein sequence ID" value="NKZ18994.1"/>
    <property type="molecule type" value="Genomic_DNA"/>
</dbReference>
<name>A0A846ZFM9_9LACO</name>
<dbReference type="Proteomes" id="UP000590460">
    <property type="component" value="Unassembled WGS sequence"/>
</dbReference>
<dbReference type="AlphaFoldDB" id="A0A846ZFM9"/>
<dbReference type="PANTHER" id="PTHR33434:SF2">
    <property type="entry name" value="FATTY ACID-BINDING PROTEIN TM_1468"/>
    <property type="match status" value="1"/>
</dbReference>
<dbReference type="Gene3D" id="3.40.50.10170">
    <property type="match status" value="1"/>
</dbReference>
<evidence type="ECO:0000256" key="2">
    <source>
        <dbReference type="ARBA" id="ARBA00023121"/>
    </source>
</evidence>
<evidence type="ECO:0000313" key="4">
    <source>
        <dbReference type="Proteomes" id="UP000590460"/>
    </source>
</evidence>
<comment type="function">
    <text evidence="1">May bind long-chain fatty acids, such as palmitate, and may play a role in lipid transport or fatty acid metabolism.</text>
</comment>
<comment type="caution">
    <text evidence="3">The sequence shown here is derived from an EMBL/GenBank/DDBJ whole genome shotgun (WGS) entry which is preliminary data.</text>
</comment>
<keyword evidence="2" id="KW-0446">Lipid-binding</keyword>
<dbReference type="PANTHER" id="PTHR33434">
    <property type="entry name" value="DEGV DOMAIN-CONTAINING PROTEIN DR_1986-RELATED"/>
    <property type="match status" value="1"/>
</dbReference>
<dbReference type="InterPro" id="IPR003797">
    <property type="entry name" value="DegV"/>
</dbReference>
<dbReference type="InterPro" id="IPR043168">
    <property type="entry name" value="DegV_C"/>
</dbReference>
<gene>
    <name evidence="3" type="ORF">HF966_07390</name>
</gene>
<evidence type="ECO:0000313" key="3">
    <source>
        <dbReference type="EMBL" id="NKZ18994.1"/>
    </source>
</evidence>
<dbReference type="NCBIfam" id="TIGR00762">
    <property type="entry name" value="DegV"/>
    <property type="match status" value="1"/>
</dbReference>
<dbReference type="GO" id="GO:0008289">
    <property type="term" value="F:lipid binding"/>
    <property type="evidence" value="ECO:0007669"/>
    <property type="project" value="UniProtKB-KW"/>
</dbReference>
<dbReference type="Pfam" id="PF02645">
    <property type="entry name" value="DegV"/>
    <property type="match status" value="1"/>
</dbReference>
<dbReference type="PROSITE" id="PS51482">
    <property type="entry name" value="DEGV"/>
    <property type="match status" value="1"/>
</dbReference>